<evidence type="ECO:0000256" key="11">
    <source>
        <dbReference type="SAM" id="MobiDB-lite"/>
    </source>
</evidence>
<evidence type="ECO:0000256" key="7">
    <source>
        <dbReference type="ARBA" id="ARBA00039058"/>
    </source>
</evidence>
<evidence type="ECO:0000256" key="4">
    <source>
        <dbReference type="ARBA" id="ARBA00023098"/>
    </source>
</evidence>
<evidence type="ECO:0000256" key="9">
    <source>
        <dbReference type="ARBA" id="ARBA00045724"/>
    </source>
</evidence>
<protein>
    <recommendedName>
        <fullName evidence="8">L-ornithine N(alpha)-acyltransferase</fullName>
        <ecNumber evidence="7">2.3.2.30</ecNumber>
    </recommendedName>
</protein>
<keyword evidence="2" id="KW-0444">Lipid biosynthesis</keyword>
<dbReference type="EMBL" id="JBHRTR010000007">
    <property type="protein sequence ID" value="MFC3226077.1"/>
    <property type="molecule type" value="Genomic_DNA"/>
</dbReference>
<dbReference type="SUPFAM" id="SSF55729">
    <property type="entry name" value="Acyl-CoA N-acyltransferases (Nat)"/>
    <property type="match status" value="1"/>
</dbReference>
<evidence type="ECO:0000256" key="1">
    <source>
        <dbReference type="ARBA" id="ARBA00005189"/>
    </source>
</evidence>
<evidence type="ECO:0000256" key="3">
    <source>
        <dbReference type="ARBA" id="ARBA00022679"/>
    </source>
</evidence>
<gene>
    <name evidence="12" type="ORF">ACFOGJ_02490</name>
</gene>
<sequence length="311" mass="34809">MNLLHKSLQDGASPERGDRVPRPSEARAVGRDPNAWSLSAGDGRFEIRLTRDPKDIEASQALRYHVFYEEMDARPDAEMARLRRDADAFDAICDHLLVLDHKRPEGDRVVGTYRLLRRAVAESHAGFYSASEYDIAPLLDAVPASEGGLMELGRSCVLAEYRTNATIQMLWRGLSYYVFDHGIRLMFGCASMPGRDPARLAVPLSYLYHHHLAPPELRAVALPHLYTRMDLIPAEEVVPRRALHELPPLVKAYLRLGCYIGDGAVVDQQFGTTDVCIILPIERVAPKYYAHFDREELDARSADDAGSADKA</sequence>
<evidence type="ECO:0000256" key="6">
    <source>
        <dbReference type="ARBA" id="ARBA00038095"/>
    </source>
</evidence>
<dbReference type="Proteomes" id="UP001595528">
    <property type="component" value="Unassembled WGS sequence"/>
</dbReference>
<name>A0ABV7KUU6_9PROT</name>
<accession>A0ABV7KUU6</accession>
<evidence type="ECO:0000256" key="10">
    <source>
        <dbReference type="ARBA" id="ARBA00047785"/>
    </source>
</evidence>
<proteinExistence type="inferred from homology"/>
<keyword evidence="13" id="KW-1185">Reference proteome</keyword>
<evidence type="ECO:0000256" key="5">
    <source>
        <dbReference type="ARBA" id="ARBA00023315"/>
    </source>
</evidence>
<keyword evidence="4" id="KW-0443">Lipid metabolism</keyword>
<dbReference type="PANTHER" id="PTHR37323:SF1">
    <property type="entry name" value="L-ORNITHINE N(ALPHA)-ACYLTRANSFERASE"/>
    <property type="match status" value="1"/>
</dbReference>
<comment type="caution">
    <text evidence="12">The sequence shown here is derived from an EMBL/GenBank/DDBJ whole genome shotgun (WGS) entry which is preliminary data.</text>
</comment>
<evidence type="ECO:0000256" key="2">
    <source>
        <dbReference type="ARBA" id="ARBA00022516"/>
    </source>
</evidence>
<comment type="catalytic activity">
    <reaction evidence="10">
        <text>a (3R)-hydroxyacyl-[ACP] + L-ornithine = a lyso-ornithine lipid + holo-[ACP] + H(+)</text>
        <dbReference type="Rhea" id="RHEA:20633"/>
        <dbReference type="Rhea" id="RHEA-COMP:9685"/>
        <dbReference type="Rhea" id="RHEA-COMP:9945"/>
        <dbReference type="ChEBI" id="CHEBI:15378"/>
        <dbReference type="ChEBI" id="CHEBI:46911"/>
        <dbReference type="ChEBI" id="CHEBI:64479"/>
        <dbReference type="ChEBI" id="CHEBI:78827"/>
        <dbReference type="ChEBI" id="CHEBI:138482"/>
        <dbReference type="EC" id="2.3.2.30"/>
    </reaction>
    <physiologicalReaction direction="left-to-right" evidence="10">
        <dbReference type="Rhea" id="RHEA:20634"/>
    </physiologicalReaction>
</comment>
<dbReference type="InterPro" id="IPR016181">
    <property type="entry name" value="Acyl_CoA_acyltransferase"/>
</dbReference>
<keyword evidence="3" id="KW-0808">Transferase</keyword>
<evidence type="ECO:0000313" key="13">
    <source>
        <dbReference type="Proteomes" id="UP001595528"/>
    </source>
</evidence>
<reference evidence="13" key="1">
    <citation type="journal article" date="2019" name="Int. J. Syst. Evol. Microbiol.">
        <title>The Global Catalogue of Microorganisms (GCM) 10K type strain sequencing project: providing services to taxonomists for standard genome sequencing and annotation.</title>
        <authorList>
            <consortium name="The Broad Institute Genomics Platform"/>
            <consortium name="The Broad Institute Genome Sequencing Center for Infectious Disease"/>
            <person name="Wu L."/>
            <person name="Ma J."/>
        </authorList>
    </citation>
    <scope>NUCLEOTIDE SEQUENCE [LARGE SCALE GENOMIC DNA]</scope>
    <source>
        <strain evidence="13">KCTC 42964</strain>
    </source>
</reference>
<dbReference type="InterPro" id="IPR052351">
    <property type="entry name" value="Ornithine_N-alpha-AT"/>
</dbReference>
<evidence type="ECO:0000256" key="8">
    <source>
        <dbReference type="ARBA" id="ARBA00039866"/>
    </source>
</evidence>
<comment type="similarity">
    <text evidence="6">Belongs to the acetyltransferase family. OlsB subfamily.</text>
</comment>
<comment type="function">
    <text evidence="9">Catalyzes the first step in the biosynthesis of ornithine lipids, which are phosphorus-free membrane lipids. Catalyzes the 3-hydroxyacyl-acyl carrier protein-dependent acylation of ornithine to form lyso-ornithine lipid (LOL).</text>
</comment>
<keyword evidence="5" id="KW-0012">Acyltransferase</keyword>
<dbReference type="PANTHER" id="PTHR37323">
    <property type="entry name" value="GCN5-RELATED N-ACETYLTRANSFERASE"/>
    <property type="match status" value="1"/>
</dbReference>
<dbReference type="Pfam" id="PF13444">
    <property type="entry name" value="Acetyltransf_5"/>
    <property type="match status" value="1"/>
</dbReference>
<dbReference type="Gene3D" id="3.40.630.30">
    <property type="match status" value="1"/>
</dbReference>
<dbReference type="RefSeq" id="WP_379897849.1">
    <property type="nucleotide sequence ID" value="NZ_JBHRTR010000007.1"/>
</dbReference>
<dbReference type="EC" id="2.3.2.30" evidence="7"/>
<organism evidence="12 13">
    <name type="scientific">Marinibaculum pumilum</name>
    <dbReference type="NCBI Taxonomy" id="1766165"/>
    <lineage>
        <taxon>Bacteria</taxon>
        <taxon>Pseudomonadati</taxon>
        <taxon>Pseudomonadota</taxon>
        <taxon>Alphaproteobacteria</taxon>
        <taxon>Rhodospirillales</taxon>
        <taxon>Rhodospirillaceae</taxon>
        <taxon>Marinibaculum</taxon>
    </lineage>
</organism>
<feature type="compositionally biased region" description="Basic and acidic residues" evidence="11">
    <location>
        <begin position="13"/>
        <end position="30"/>
    </location>
</feature>
<evidence type="ECO:0000313" key="12">
    <source>
        <dbReference type="EMBL" id="MFC3226077.1"/>
    </source>
</evidence>
<comment type="pathway">
    <text evidence="1">Lipid metabolism.</text>
</comment>
<feature type="region of interest" description="Disordered" evidence="11">
    <location>
        <begin position="1"/>
        <end position="33"/>
    </location>
</feature>